<organism evidence="1 2">
    <name type="scientific">Dermacentor silvarum</name>
    <name type="common">Tick</name>
    <dbReference type="NCBI Taxonomy" id="543639"/>
    <lineage>
        <taxon>Eukaryota</taxon>
        <taxon>Metazoa</taxon>
        <taxon>Ecdysozoa</taxon>
        <taxon>Arthropoda</taxon>
        <taxon>Chelicerata</taxon>
        <taxon>Arachnida</taxon>
        <taxon>Acari</taxon>
        <taxon>Parasitiformes</taxon>
        <taxon>Ixodida</taxon>
        <taxon>Ixodoidea</taxon>
        <taxon>Ixodidae</taxon>
        <taxon>Rhipicephalinae</taxon>
        <taxon>Dermacentor</taxon>
    </lineage>
</organism>
<evidence type="ECO:0000313" key="1">
    <source>
        <dbReference type="EMBL" id="KAH7966659.1"/>
    </source>
</evidence>
<evidence type="ECO:0000313" key="2">
    <source>
        <dbReference type="Proteomes" id="UP000821865"/>
    </source>
</evidence>
<reference evidence="1" key="1">
    <citation type="submission" date="2020-05" db="EMBL/GenBank/DDBJ databases">
        <title>Large-scale comparative analyses of tick genomes elucidate their genetic diversity and vector capacities.</title>
        <authorList>
            <person name="Jia N."/>
            <person name="Wang J."/>
            <person name="Shi W."/>
            <person name="Du L."/>
            <person name="Sun Y."/>
            <person name="Zhan W."/>
            <person name="Jiang J."/>
            <person name="Wang Q."/>
            <person name="Zhang B."/>
            <person name="Ji P."/>
            <person name="Sakyi L.B."/>
            <person name="Cui X."/>
            <person name="Yuan T."/>
            <person name="Jiang B."/>
            <person name="Yang W."/>
            <person name="Lam T.T.-Y."/>
            <person name="Chang Q."/>
            <person name="Ding S."/>
            <person name="Wang X."/>
            <person name="Zhu J."/>
            <person name="Ruan X."/>
            <person name="Zhao L."/>
            <person name="Wei J."/>
            <person name="Que T."/>
            <person name="Du C."/>
            <person name="Cheng J."/>
            <person name="Dai P."/>
            <person name="Han X."/>
            <person name="Huang E."/>
            <person name="Gao Y."/>
            <person name="Liu J."/>
            <person name="Shao H."/>
            <person name="Ye R."/>
            <person name="Li L."/>
            <person name="Wei W."/>
            <person name="Wang X."/>
            <person name="Wang C."/>
            <person name="Yang T."/>
            <person name="Huo Q."/>
            <person name="Li W."/>
            <person name="Guo W."/>
            <person name="Chen H."/>
            <person name="Zhou L."/>
            <person name="Ni X."/>
            <person name="Tian J."/>
            <person name="Zhou Y."/>
            <person name="Sheng Y."/>
            <person name="Liu T."/>
            <person name="Pan Y."/>
            <person name="Xia L."/>
            <person name="Li J."/>
            <person name="Zhao F."/>
            <person name="Cao W."/>
        </authorList>
    </citation>
    <scope>NUCLEOTIDE SEQUENCE</scope>
    <source>
        <strain evidence="1">Dsil-2018</strain>
    </source>
</reference>
<sequence length="336" mass="37540">MSSSQKVSSSSVKKGTRAAAKEVPARSGASDIQLSSVKIGCLLLVLTVMTVALYLATMPRSHRQDRAVATLIDEDDEAVSQDRGSVKLRPAVRSLPPTRDERPAPSRRMSATEATEAESSSDVDMADNATERMDAPQIFVQTKPRGPCTEKAQFGLCTNENRHEFYFDTEKQQCRSKARQLPPSCLAGQNRFKSFRDCRLACLDQVPEQKCTAEPLYQRCTAEDIARQWWYLKGGRCHPWKFPNSNCVSPRLALFERHEDCHNLCVAGKPVARHPSCSETPVQHVCTALHMVYPVLARSIHKRLTCVQTDHSEPKCLTGSNRFDTEEACQKACLRD</sequence>
<keyword evidence="2" id="KW-1185">Reference proteome</keyword>
<proteinExistence type="predicted"/>
<dbReference type="Proteomes" id="UP000821865">
    <property type="component" value="Chromosome 2"/>
</dbReference>
<dbReference type="EMBL" id="CM023471">
    <property type="protein sequence ID" value="KAH7966659.1"/>
    <property type="molecule type" value="Genomic_DNA"/>
</dbReference>
<name>A0ACB8DEG8_DERSI</name>
<gene>
    <name evidence="1" type="ORF">HPB49_018407</name>
</gene>
<protein>
    <submittedName>
        <fullName evidence="1">Uncharacterized protein</fullName>
    </submittedName>
</protein>
<accession>A0ACB8DEG8</accession>
<comment type="caution">
    <text evidence="1">The sequence shown here is derived from an EMBL/GenBank/DDBJ whole genome shotgun (WGS) entry which is preliminary data.</text>
</comment>